<accession>A0A363CXG6</accession>
<dbReference type="GO" id="GO:0005975">
    <property type="term" value="P:carbohydrate metabolic process"/>
    <property type="evidence" value="ECO:0007669"/>
    <property type="project" value="InterPro"/>
</dbReference>
<organism evidence="1 2">
    <name type="scientific">Arcobacter caeni</name>
    <dbReference type="NCBI Taxonomy" id="1912877"/>
    <lineage>
        <taxon>Bacteria</taxon>
        <taxon>Pseudomonadati</taxon>
        <taxon>Campylobacterota</taxon>
        <taxon>Epsilonproteobacteria</taxon>
        <taxon>Campylobacterales</taxon>
        <taxon>Arcobacteraceae</taxon>
        <taxon>Arcobacter</taxon>
    </lineage>
</organism>
<reference evidence="1 2" key="1">
    <citation type="submission" date="2017-02" db="EMBL/GenBank/DDBJ databases">
        <title>Arcobacter caeni sp. nov, a new Arcobacter species isolated from reclaimed water.</title>
        <authorList>
            <person name="Figueras M.J."/>
            <person name="Perez-Cataluna A."/>
            <person name="Salas-Masso N."/>
        </authorList>
    </citation>
    <scope>NUCLEOTIDE SEQUENCE [LARGE SCALE GENOMIC DNA]</scope>
    <source>
        <strain evidence="1 2">RW17-10</strain>
    </source>
</reference>
<dbReference type="AlphaFoldDB" id="A0A363CXG6"/>
<keyword evidence="2" id="KW-1185">Reference proteome</keyword>
<evidence type="ECO:0008006" key="3">
    <source>
        <dbReference type="Google" id="ProtNLM"/>
    </source>
</evidence>
<dbReference type="SUPFAM" id="SSF88713">
    <property type="entry name" value="Glycoside hydrolase/deacetylase"/>
    <property type="match status" value="1"/>
</dbReference>
<gene>
    <name evidence="1" type="ORF">B0174_09455</name>
</gene>
<dbReference type="OrthoDB" id="9788208at2"/>
<evidence type="ECO:0000313" key="1">
    <source>
        <dbReference type="EMBL" id="PUE63764.1"/>
    </source>
</evidence>
<evidence type="ECO:0000313" key="2">
    <source>
        <dbReference type="Proteomes" id="UP000251135"/>
    </source>
</evidence>
<name>A0A363CXG6_9BACT</name>
<dbReference type="EMBL" id="MUXE01000014">
    <property type="protein sequence ID" value="PUE63764.1"/>
    <property type="molecule type" value="Genomic_DNA"/>
</dbReference>
<dbReference type="InterPro" id="IPR011330">
    <property type="entry name" value="Glyco_hydro/deAcase_b/a-brl"/>
</dbReference>
<protein>
    <recommendedName>
        <fullName evidence="3">NodB homology domain-containing protein</fullName>
    </recommendedName>
</protein>
<proteinExistence type="predicted"/>
<dbReference type="Proteomes" id="UP000251135">
    <property type="component" value="Unassembled WGS sequence"/>
</dbReference>
<comment type="caution">
    <text evidence="1">The sequence shown here is derived from an EMBL/GenBank/DDBJ whole genome shotgun (WGS) entry which is preliminary data.</text>
</comment>
<sequence>MELFDLEFYKVLLKNIQNNYTITDYGDVYCNNNKKSLLIRHDIDVSLYDALELAKIEAEFNIKSTYFIWIKSPFYNALSIENQKNLFKIIELGHDIALHFDPTEIHEKDFEKAVSFEIKILENTIQKKLTAISFHQPYASLIRSENKYIANLPQVYSKEIFDTYEYIADSNCKWSKPIKKLLDGEFDKVQLLVHPEWWVNAEVENRYRVLKSISKNRMRDEMYHLSLSGLFNGK</sequence>
<dbReference type="RefSeq" id="WP_108560056.1">
    <property type="nucleotide sequence ID" value="NZ_MUXE01000014.1"/>
</dbReference>